<dbReference type="InterPro" id="IPR024079">
    <property type="entry name" value="MetalloPept_cat_dom_sf"/>
</dbReference>
<dbReference type="VEuPathDB" id="VectorBase:AARA004264"/>
<dbReference type="Proteomes" id="UP000075840">
    <property type="component" value="Unassembled WGS sequence"/>
</dbReference>
<protein>
    <recommendedName>
        <fullName evidence="2">Metalloendopeptidase</fullName>
        <ecNumber evidence="2">3.4.24.-</ecNumber>
    </recommendedName>
</protein>
<feature type="binding site" evidence="1">
    <location>
        <position position="180"/>
    </location>
    <ligand>
        <name>Zn(2+)</name>
        <dbReference type="ChEBI" id="CHEBI:29105"/>
        <note>catalytic</note>
    </ligand>
</feature>
<name>A0A182HSK8_ANOAR</name>
<dbReference type="RefSeq" id="XP_040152801.1">
    <property type="nucleotide sequence ID" value="XM_040296867.1"/>
</dbReference>
<feature type="signal peptide" evidence="2">
    <location>
        <begin position="1"/>
        <end position="26"/>
    </location>
</feature>
<feature type="active site" evidence="1">
    <location>
        <position position="181"/>
    </location>
</feature>
<dbReference type="GO" id="GO:0006508">
    <property type="term" value="P:proteolysis"/>
    <property type="evidence" value="ECO:0007669"/>
    <property type="project" value="UniProtKB-KW"/>
</dbReference>
<keyword evidence="1 2" id="KW-0482">Metalloprotease</keyword>
<dbReference type="Gene3D" id="3.40.390.10">
    <property type="entry name" value="Collagenase (Catalytic Domain)"/>
    <property type="match status" value="1"/>
</dbReference>
<dbReference type="GO" id="GO:0008270">
    <property type="term" value="F:zinc ion binding"/>
    <property type="evidence" value="ECO:0007669"/>
    <property type="project" value="UniProtKB-UniRule"/>
</dbReference>
<dbReference type="GO" id="GO:0004222">
    <property type="term" value="F:metalloendopeptidase activity"/>
    <property type="evidence" value="ECO:0007669"/>
    <property type="project" value="UniProtKB-UniRule"/>
</dbReference>
<dbReference type="InterPro" id="IPR006026">
    <property type="entry name" value="Peptidase_Metallo"/>
</dbReference>
<accession>A0A182HSK8</accession>
<dbReference type="VEuPathDB" id="VectorBase:AARA21_005764"/>
<feature type="binding site" evidence="1">
    <location>
        <position position="190"/>
    </location>
    <ligand>
        <name>Zn(2+)</name>
        <dbReference type="ChEBI" id="CHEBI:29105"/>
        <note>catalytic</note>
    </ligand>
</feature>
<reference evidence="3" key="1">
    <citation type="submission" date="2022-08" db="UniProtKB">
        <authorList>
            <consortium name="EnsemblMetazoa"/>
        </authorList>
    </citation>
    <scope>IDENTIFICATION</scope>
    <source>
        <strain evidence="3">Dongola</strain>
    </source>
</reference>
<keyword evidence="1" id="KW-1015">Disulfide bond</keyword>
<feature type="binding site" evidence="1">
    <location>
        <position position="184"/>
    </location>
    <ligand>
        <name>Zn(2+)</name>
        <dbReference type="ChEBI" id="CHEBI:29105"/>
        <note>catalytic</note>
    </ligand>
</feature>
<dbReference type="GeneID" id="120894344"/>
<evidence type="ECO:0000313" key="3">
    <source>
        <dbReference type="EnsemblMetazoa" id="AARA004264-PA"/>
    </source>
</evidence>
<keyword evidence="2" id="KW-0732">Signal</keyword>
<dbReference type="PROSITE" id="PS51257">
    <property type="entry name" value="PROKAR_LIPOPROTEIN"/>
    <property type="match status" value="1"/>
</dbReference>
<dbReference type="Pfam" id="PF01400">
    <property type="entry name" value="Astacin"/>
    <property type="match status" value="1"/>
</dbReference>
<keyword evidence="1 2" id="KW-0645">Protease</keyword>
<dbReference type="PROSITE" id="PS51864">
    <property type="entry name" value="ASTACIN"/>
    <property type="match status" value="1"/>
</dbReference>
<dbReference type="FunFam" id="3.40.390.10:FF:000075">
    <property type="entry name" value="Metalloendopeptidase"/>
    <property type="match status" value="1"/>
</dbReference>
<feature type="disulfide bond" evidence="1">
    <location>
        <begin position="150"/>
        <end position="172"/>
    </location>
</feature>
<keyword evidence="4" id="KW-1185">Reference proteome</keyword>
<evidence type="ECO:0000313" key="4">
    <source>
        <dbReference type="Proteomes" id="UP000075840"/>
    </source>
</evidence>
<dbReference type="InterPro" id="IPR034035">
    <property type="entry name" value="Astacin-like_dom"/>
</dbReference>
<proteinExistence type="predicted"/>
<dbReference type="SUPFAM" id="SSF55486">
    <property type="entry name" value="Metalloproteases ('zincins'), catalytic domain"/>
    <property type="match status" value="1"/>
</dbReference>
<dbReference type="CDD" id="cd04280">
    <property type="entry name" value="ZnMc_astacin_like"/>
    <property type="match status" value="1"/>
</dbReference>
<dbReference type="PANTHER" id="PTHR10127">
    <property type="entry name" value="DISCOIDIN, CUB, EGF, LAMININ , AND ZINC METALLOPROTEASE DOMAIN CONTAINING"/>
    <property type="match status" value="1"/>
</dbReference>
<comment type="caution">
    <text evidence="1">Lacks conserved residue(s) required for the propagation of feature annotation.</text>
</comment>
<keyword evidence="1 2" id="KW-0862">Zinc</keyword>
<dbReference type="EnsemblMetazoa" id="AARA004264-RA">
    <property type="protein sequence ID" value="AARA004264-PA"/>
    <property type="gene ID" value="AARA004264"/>
</dbReference>
<evidence type="ECO:0000256" key="1">
    <source>
        <dbReference type="PROSITE-ProRule" id="PRU01211"/>
    </source>
</evidence>
<dbReference type="EC" id="3.4.24.-" evidence="2"/>
<dbReference type="SMART" id="SM00235">
    <property type="entry name" value="ZnMc"/>
    <property type="match status" value="1"/>
</dbReference>
<comment type="cofactor">
    <cofactor evidence="1 2">
        <name>Zn(2+)</name>
        <dbReference type="ChEBI" id="CHEBI:29105"/>
    </cofactor>
    <text evidence="1 2">Binds 1 zinc ion per subunit.</text>
</comment>
<evidence type="ECO:0000256" key="2">
    <source>
        <dbReference type="RuleBase" id="RU361183"/>
    </source>
</evidence>
<dbReference type="EMBL" id="APCN01000282">
    <property type="status" value="NOT_ANNOTATED_CDS"/>
    <property type="molecule type" value="Genomic_DNA"/>
</dbReference>
<dbReference type="AlphaFoldDB" id="A0A182HSK8"/>
<keyword evidence="1 2" id="KW-0479">Metal-binding</keyword>
<sequence>MVCGKETLFALGTLLLACSLLEWAEGRGATGPSLDVGQRLRALKARKASAVNGAAPIKFKPWEAGLGVYKEGDIMERVVRQRNGVALSAFPNARWPNAVVPYVVTNTFTTTQQGVIQSAMAQIAAATCVRFVPRTTEALYVTIGNGESGCWSYVGRSTRNSENQVNLQSPECVDIGTVVHELMHSIGFYHEFTRPDRDEWVTIDQGALAPEYQSATFYADNYGKMAASDVVLYGRKYDYGSVMHYSKYAAAASRTRPVMNNLQPWTGDFGNDNGLSAADIIDINYMYCNGTTTTTAQAATTTTTARPATTTTTTARPVTTTTTTTSRAATTTTTTTTRASTTTTRASTTTTRAPTTTATTRAPTTVRPGIFTTLIQVPVTRFLEILRSLPLFNLFSMG</sequence>
<organism evidence="3 4">
    <name type="scientific">Anopheles arabiensis</name>
    <name type="common">Mosquito</name>
    <dbReference type="NCBI Taxonomy" id="7173"/>
    <lineage>
        <taxon>Eukaryota</taxon>
        <taxon>Metazoa</taxon>
        <taxon>Ecdysozoa</taxon>
        <taxon>Arthropoda</taxon>
        <taxon>Hexapoda</taxon>
        <taxon>Insecta</taxon>
        <taxon>Pterygota</taxon>
        <taxon>Neoptera</taxon>
        <taxon>Endopterygota</taxon>
        <taxon>Diptera</taxon>
        <taxon>Nematocera</taxon>
        <taxon>Culicoidea</taxon>
        <taxon>Culicidae</taxon>
        <taxon>Anophelinae</taxon>
        <taxon>Anopheles</taxon>
    </lineage>
</organism>
<dbReference type="InterPro" id="IPR001506">
    <property type="entry name" value="Peptidase_M12A"/>
</dbReference>
<dbReference type="KEGG" id="aara:120894344"/>
<dbReference type="PANTHER" id="PTHR10127:SF883">
    <property type="entry name" value="ZINC METALLOPROTEINASE NAS-8"/>
    <property type="match status" value="1"/>
</dbReference>
<feature type="chain" id="PRO_5036529288" description="Metalloendopeptidase" evidence="2">
    <location>
        <begin position="27"/>
        <end position="398"/>
    </location>
</feature>
<dbReference type="PRINTS" id="PR00480">
    <property type="entry name" value="ASTACIN"/>
</dbReference>
<keyword evidence="1 2" id="KW-0378">Hydrolase</keyword>